<dbReference type="PANTHER" id="PTHR31896">
    <property type="entry name" value="FAMILY REGULATORY PROTEIN, PUTATIVE (AFU_ORTHOLOGUE AFUA_3G14730)-RELATED"/>
    <property type="match status" value="1"/>
</dbReference>
<dbReference type="OrthoDB" id="1862401at2759"/>
<dbReference type="Proteomes" id="UP000036987">
    <property type="component" value="Unassembled WGS sequence"/>
</dbReference>
<dbReference type="GO" id="GO:0005737">
    <property type="term" value="C:cytoplasm"/>
    <property type="evidence" value="ECO:0000318"/>
    <property type="project" value="GO_Central"/>
</dbReference>
<evidence type="ECO:0000313" key="3">
    <source>
        <dbReference type="Proteomes" id="UP000036987"/>
    </source>
</evidence>
<name>A0A0K9PQQ2_ZOSMR</name>
<dbReference type="STRING" id="29655.A0A0K9PQQ2"/>
<sequence length="468" mass="51520">MAAPVLENTTSENGSSSVVKVTNKGMVLPFKAPEKKDCPLITFDLPYITFYYNQKLLLYKNGGGDGGGEQLFQERVEKLKEGLSMVLVDFYPLAGKLALDEEGILRVECDGESLVGVEVVEAEAEGVQVSQLTDGDAPEFLQEIVPYSGVMNLEGLHSPLMAVQITKLKDGVAIGCAFNHAILDGASTWHFMGAWAELCRGESISVIPFHDRTKARNTRVKLDLPESAAAHEKIDPNLAVQPAKILRDKIFSFSEKAVEKIKSDVNASIDGEEGSKPFSTFQSLGVHVWRAVCRARKLKPQDYTVFAIFTDCRRRLDPPMPESYFGNLIQAIFTVTASGLLLQSPSKYGSGLLQKVINSHNAEAIDTRSKEWEAAPKLFHYTDAGINCVAVGSSPRFRVYDVDFGFGKPERVRSGNNNKFDGMMYLYQGRDGGRSVDVELTLDVDALEEIGKDDEFLVTTTDCLTTVY</sequence>
<reference evidence="3" key="1">
    <citation type="journal article" date="2016" name="Nature">
        <title>The genome of the seagrass Zostera marina reveals angiosperm adaptation to the sea.</title>
        <authorList>
            <person name="Olsen J.L."/>
            <person name="Rouze P."/>
            <person name="Verhelst B."/>
            <person name="Lin Y.-C."/>
            <person name="Bayer T."/>
            <person name="Collen J."/>
            <person name="Dattolo E."/>
            <person name="De Paoli E."/>
            <person name="Dittami S."/>
            <person name="Maumus F."/>
            <person name="Michel G."/>
            <person name="Kersting A."/>
            <person name="Lauritano C."/>
            <person name="Lohaus R."/>
            <person name="Toepel M."/>
            <person name="Tonon T."/>
            <person name="Vanneste K."/>
            <person name="Amirebrahimi M."/>
            <person name="Brakel J."/>
            <person name="Bostroem C."/>
            <person name="Chovatia M."/>
            <person name="Grimwood J."/>
            <person name="Jenkins J.W."/>
            <person name="Jueterbock A."/>
            <person name="Mraz A."/>
            <person name="Stam W.T."/>
            <person name="Tice H."/>
            <person name="Bornberg-Bauer E."/>
            <person name="Green P.J."/>
            <person name="Pearson G.A."/>
            <person name="Procaccini G."/>
            <person name="Duarte C.M."/>
            <person name="Schmutz J."/>
            <person name="Reusch T.B.H."/>
            <person name="Van de Peer Y."/>
        </authorList>
    </citation>
    <scope>NUCLEOTIDE SEQUENCE [LARGE SCALE GENOMIC DNA]</scope>
    <source>
        <strain evidence="3">cv. Finnish</strain>
    </source>
</reference>
<gene>
    <name evidence="2" type="ORF">ZOSMA_19G01410</name>
</gene>
<dbReference type="Gene3D" id="3.30.559.10">
    <property type="entry name" value="Chloramphenicol acetyltransferase-like domain"/>
    <property type="match status" value="2"/>
</dbReference>
<evidence type="ECO:0000256" key="1">
    <source>
        <dbReference type="ARBA" id="ARBA00022679"/>
    </source>
</evidence>
<dbReference type="Pfam" id="PF02458">
    <property type="entry name" value="Transferase"/>
    <property type="match status" value="1"/>
</dbReference>
<dbReference type="InterPro" id="IPR023213">
    <property type="entry name" value="CAT-like_dom_sf"/>
</dbReference>
<accession>A0A0K9PQQ2</accession>
<dbReference type="OMA" id="WGKPESV"/>
<dbReference type="EMBL" id="LFYR01000728">
    <property type="protein sequence ID" value="KMZ70552.1"/>
    <property type="molecule type" value="Genomic_DNA"/>
</dbReference>
<dbReference type="InterPro" id="IPR051283">
    <property type="entry name" value="Sec_Metabolite_Acyltrans"/>
</dbReference>
<keyword evidence="3" id="KW-1185">Reference proteome</keyword>
<organism evidence="2 3">
    <name type="scientific">Zostera marina</name>
    <name type="common">Eelgrass</name>
    <dbReference type="NCBI Taxonomy" id="29655"/>
    <lineage>
        <taxon>Eukaryota</taxon>
        <taxon>Viridiplantae</taxon>
        <taxon>Streptophyta</taxon>
        <taxon>Embryophyta</taxon>
        <taxon>Tracheophyta</taxon>
        <taxon>Spermatophyta</taxon>
        <taxon>Magnoliopsida</taxon>
        <taxon>Liliopsida</taxon>
        <taxon>Zosteraceae</taxon>
        <taxon>Zostera</taxon>
    </lineage>
</organism>
<protein>
    <submittedName>
        <fullName evidence="2">HXXXD-type acyl-transferase family protein</fullName>
    </submittedName>
</protein>
<evidence type="ECO:0000313" key="2">
    <source>
        <dbReference type="EMBL" id="KMZ70552.1"/>
    </source>
</evidence>
<keyword evidence="1 2" id="KW-0808">Transferase</keyword>
<proteinExistence type="predicted"/>
<dbReference type="PANTHER" id="PTHR31896:SF76">
    <property type="entry name" value="BAHD ACYLTRANSFERASE DCR"/>
    <property type="match status" value="1"/>
</dbReference>
<dbReference type="GO" id="GO:0016747">
    <property type="term" value="F:acyltransferase activity, transferring groups other than amino-acyl groups"/>
    <property type="evidence" value="ECO:0000318"/>
    <property type="project" value="GO_Central"/>
</dbReference>
<dbReference type="AlphaFoldDB" id="A0A0K9PQQ2"/>
<comment type="caution">
    <text evidence="2">The sequence shown here is derived from an EMBL/GenBank/DDBJ whole genome shotgun (WGS) entry which is preliminary data.</text>
</comment>